<feature type="region of interest" description="Disordered" evidence="1">
    <location>
        <begin position="1576"/>
        <end position="1603"/>
    </location>
</feature>
<gene>
    <name evidence="2" type="ORF">NE237_020659</name>
</gene>
<feature type="region of interest" description="Disordered" evidence="1">
    <location>
        <begin position="1421"/>
        <end position="1460"/>
    </location>
</feature>
<feature type="compositionally biased region" description="Polar residues" evidence="1">
    <location>
        <begin position="666"/>
        <end position="675"/>
    </location>
</feature>
<dbReference type="PANTHER" id="PTHR31267">
    <property type="entry name" value="DENTIN SIALOPHOSPHOPROTEIN-LIKE PROTEIN"/>
    <property type="match status" value="1"/>
</dbReference>
<evidence type="ECO:0000256" key="1">
    <source>
        <dbReference type="SAM" id="MobiDB-lite"/>
    </source>
</evidence>
<feature type="region of interest" description="Disordered" evidence="1">
    <location>
        <begin position="1056"/>
        <end position="1140"/>
    </location>
</feature>
<feature type="region of interest" description="Disordered" evidence="1">
    <location>
        <begin position="1360"/>
        <end position="1405"/>
    </location>
</feature>
<feature type="region of interest" description="Disordered" evidence="1">
    <location>
        <begin position="1005"/>
        <end position="1039"/>
    </location>
</feature>
<sequence>MPGNEIADKVYNFFDQDNLSEGQHQGQVTGGNWAVLNNNLCAGGQRLIGTPLSSNSKSYSVQQSDSGNGSGRQSSRVPLGMEFTQLALRPEFAKGQSRNQQLNLNGFIPGHQGFPTRQHQAEFPGGGSRGLSVIEPQQGNGREHSLGLAKNSERLETAEAPNNIDFLDAQQLLMRGQQSGLPQPRPRQQSGFNDISPWQQQLMIKQLQELQRQQQLQQLDQARQQNSINQLNSVVKQTTDDQLPALVNGTPVHDASNFFWSNEHIGGDSKVAPSSSQMFMVGGTNWMQQSGSPSMQGFPNGVVFSNEQGQALRSMGIVPQQLDQSLYGAPVTSMRGNLNQYSNIQGFSHDSADMLTKTGDNQVEKSMMSSSLNSSLQGDHHAAFQDQVCSQDSTLVSKQGFQGKSLFGHVPVQGLSGGVLSGNIQQLNSVSRNAHVQGFPGRQEQSGWSGNLQDKTMPQVGPSQGLVALDPTEERILFNSDDGIWDAPFGRGNNMGTGAFGNPLEGPDCFSACPSIQSGSWSALMQSAVAEASSSDTGLQEEWSGLSFQKMEPSTGNQPTTFNDRGKGQSSWVNGNLQSASSLTARPFPLFDANMSSSSRNVPGFQQSGVRFPYEQSEKVRPDSSHESVQQSPKEGGKWLDRSPRQKPHVEGNHQLQSPMHLGNAPDSSWSGQIYPQSETATHSTGVELNSQNIQGSWGHQQNMSYNVGNHPCNKPNGWNINEALSPSGDATLKARENENTVQSSQSIDENRAMQAEGDHNSGLWKADGKHVSLPFPNSASGLEQIKYGTGSPQINSEDSHMNNFTAQPDSSNMKTNQEINQQHPFDYGKHAIDSSVKYKGNESGGRYQHQLSNVPQVFESSLNNSERYSGETHEKRQKNSFQKERSNDSYNSSRPHNTVTGGGVRDNAWLNANDPNPLAGANQKSLGQIGHKTPGHRKFQYHPMGSLGVNVEPTEAMKHVTQSQALSQQVTQGLKGQEKGYSKFVGHVPNNAMDIDKVADFQRSMKRSEETPSRGVIPGYGSNTSSPSDGPAGFYAPNRTAQTSHNMLELLHKVDQSRDYSTAQKIDPSDRNRSFEMPESEASETFVSHLRRTQSSASQGFGLRLAPPSQRLPVSSHAFPSESSSQAFNEHDSRHADPEVAEKGQTWLASTAPVQSLSHPDEMSQREHWDNKTSISEKAGNENSLSNMQGKSAAFTSALSYSRSQLQSQGGQEPRDFPLNGPFDSLASRLTQTNNSHDRVASDQSAQASLPGASGRVVPFNRGPPAETSQSVSTSSYLRISGQELPALDSVPVSQPLVTLTSGISQQGAFSKMLHNVWNNASSRQRLFPFISPSNNNLETTLWAQKQGDQDIKKGVNSSLESGAGFVTPQGFPHSEDQPGKESSWQQVPSEMTEQAPQTAAASRSQDYVAKQLVDANSVASASSLAHRHQQEIDRRRNGKDLVSQTEHLSIQNPTSSNRDVEVFGRSLTPVNAHQNYSLLHQMQAMKDVETDPSKRVLKKLKEPDFDPDGQQAAVMAGQQLLYGYNAMARDAVDNEMNSAAQRGPFSSGDTKMLSFSSEVRDDANANVASQLIPSQDMVTFGGNDSQNHSSSTNIPSSRAEHSKISLQMAPSWFEQYGTFKDVQMLSMYDARRTAKTAAQQFFFGKPPESLPTHIRSEHVNAADASQVSGGWQSTTSTVVSEQSSPHSSAPDVTDQSLAIVRPKKRKSATSEFLPWNKEVTQGSQRLHNISVAERDWAQAANRLIEKVEDDAEMIEDAQPLVRPRRRLILTTQLMQQLFRPSPASILSAEATSNYESVIYFVAKLALGDACSLFSSSGSGSHVPPDNPNIASENVKISERIGDLYFSKAVEDLIGRARKLENDLLRMDKRASILDLRVDCQDLERFSVINRFAKFHGRGHADGAETSSSSDAGAILQKTFPQRYVTALPLPKNLPEGVQCLSL</sequence>
<feature type="compositionally biased region" description="Basic and acidic residues" evidence="1">
    <location>
        <begin position="1130"/>
        <end position="1140"/>
    </location>
</feature>
<name>A0A9Q0H7N2_9MAGN</name>
<feature type="compositionally biased region" description="Basic and acidic residues" evidence="1">
    <location>
        <begin position="616"/>
        <end position="626"/>
    </location>
</feature>
<feature type="compositionally biased region" description="Basic and acidic residues" evidence="1">
    <location>
        <begin position="1430"/>
        <end position="1441"/>
    </location>
</feature>
<reference evidence="2" key="1">
    <citation type="journal article" date="2023" name="Plant J.">
        <title>The genome of the king protea, Protea cynaroides.</title>
        <authorList>
            <person name="Chang J."/>
            <person name="Duong T.A."/>
            <person name="Schoeman C."/>
            <person name="Ma X."/>
            <person name="Roodt D."/>
            <person name="Barker N."/>
            <person name="Li Z."/>
            <person name="Van de Peer Y."/>
            <person name="Mizrachi E."/>
        </authorList>
    </citation>
    <scope>NUCLEOTIDE SEQUENCE</scope>
    <source>
        <tissue evidence="2">Young leaves</tissue>
    </source>
</reference>
<evidence type="ECO:0000313" key="2">
    <source>
        <dbReference type="EMBL" id="KAJ4960749.1"/>
    </source>
</evidence>
<feature type="region of interest" description="Disordered" evidence="1">
    <location>
        <begin position="549"/>
        <end position="575"/>
    </location>
</feature>
<dbReference type="Proteomes" id="UP001141806">
    <property type="component" value="Unassembled WGS sequence"/>
</dbReference>
<feature type="compositionally biased region" description="Polar residues" evidence="1">
    <location>
        <begin position="552"/>
        <end position="575"/>
    </location>
</feature>
<proteinExistence type="predicted"/>
<feature type="region of interest" description="Disordered" evidence="1">
    <location>
        <begin position="615"/>
        <end position="675"/>
    </location>
</feature>
<feature type="compositionally biased region" description="Low complexity" evidence="1">
    <location>
        <begin position="53"/>
        <end position="66"/>
    </location>
</feature>
<feature type="compositionally biased region" description="Basic and acidic residues" evidence="1">
    <location>
        <begin position="635"/>
        <end position="652"/>
    </location>
</feature>
<feature type="region of interest" description="Disordered" evidence="1">
    <location>
        <begin position="1152"/>
        <end position="1190"/>
    </location>
</feature>
<feature type="compositionally biased region" description="Polar residues" evidence="1">
    <location>
        <begin position="1382"/>
        <end position="1405"/>
    </location>
</feature>
<dbReference type="OrthoDB" id="1926238at2759"/>
<evidence type="ECO:0000313" key="3">
    <source>
        <dbReference type="Proteomes" id="UP001141806"/>
    </source>
</evidence>
<comment type="caution">
    <text evidence="2">The sequence shown here is derived from an EMBL/GenBank/DDBJ whole genome shotgun (WGS) entry which is preliminary data.</text>
</comment>
<feature type="compositionally biased region" description="Polar residues" evidence="1">
    <location>
        <begin position="1173"/>
        <end position="1190"/>
    </location>
</feature>
<dbReference type="PANTHER" id="PTHR31267:SF2">
    <property type="entry name" value="EXPRESSED PROTEIN"/>
    <property type="match status" value="1"/>
</dbReference>
<accession>A0A9Q0H7N2</accession>
<dbReference type="EMBL" id="JAMYWD010000009">
    <property type="protein sequence ID" value="KAJ4960749.1"/>
    <property type="molecule type" value="Genomic_DNA"/>
</dbReference>
<protein>
    <submittedName>
        <fullName evidence="2">Uncharacterized protein</fullName>
    </submittedName>
</protein>
<keyword evidence="3" id="KW-1185">Reference proteome</keyword>
<feature type="region of interest" description="Disordered" evidence="1">
    <location>
        <begin position="866"/>
        <end position="938"/>
    </location>
</feature>
<feature type="region of interest" description="Disordered" evidence="1">
    <location>
        <begin position="1204"/>
        <end position="1275"/>
    </location>
</feature>
<feature type="compositionally biased region" description="Polar residues" evidence="1">
    <location>
        <begin position="1576"/>
        <end position="1598"/>
    </location>
</feature>
<organism evidence="2 3">
    <name type="scientific">Protea cynaroides</name>
    <dbReference type="NCBI Taxonomy" id="273540"/>
    <lineage>
        <taxon>Eukaryota</taxon>
        <taxon>Viridiplantae</taxon>
        <taxon>Streptophyta</taxon>
        <taxon>Embryophyta</taxon>
        <taxon>Tracheophyta</taxon>
        <taxon>Spermatophyta</taxon>
        <taxon>Magnoliopsida</taxon>
        <taxon>Proteales</taxon>
        <taxon>Proteaceae</taxon>
        <taxon>Protea</taxon>
    </lineage>
</organism>
<feature type="region of interest" description="Disordered" evidence="1">
    <location>
        <begin position="52"/>
        <end position="77"/>
    </location>
</feature>
<feature type="compositionally biased region" description="Basic and acidic residues" evidence="1">
    <location>
        <begin position="1068"/>
        <end position="1077"/>
    </location>
</feature>
<feature type="compositionally biased region" description="Polar residues" evidence="1">
    <location>
        <begin position="889"/>
        <end position="900"/>
    </location>
</feature>
<feature type="compositionally biased region" description="Polar residues" evidence="1">
    <location>
        <begin position="1444"/>
        <end position="1459"/>
    </location>
</feature>
<feature type="compositionally biased region" description="Basic and acidic residues" evidence="1">
    <location>
        <begin position="1160"/>
        <end position="1172"/>
    </location>
</feature>